<dbReference type="HOGENOM" id="CLU_619107_0_0_1"/>
<reference evidence="8" key="2">
    <citation type="submission" date="2011-02" db="EMBL/GenBank/DDBJ databases">
        <authorList>
            <person name="MacLean D."/>
        </authorList>
    </citation>
    <scope>NUCLEOTIDE SEQUENCE</scope>
</reference>
<dbReference type="AlphaFoldDB" id="F0WER6"/>
<evidence type="ECO:0000256" key="1">
    <source>
        <dbReference type="ARBA" id="ARBA00004370"/>
    </source>
</evidence>
<dbReference type="PANTHER" id="PTHR12943">
    <property type="entry name" value="HOMOCYSTEINE-RESPONSIVE ENDOPLASMIC RETICULUM-RESIDENT UNIQUITIN-LIKE DOMAIN HERPUD PROTEIN FAMILY MEMBER"/>
    <property type="match status" value="1"/>
</dbReference>
<accession>F0WER6</accession>
<reference evidence="8" key="1">
    <citation type="journal article" date="2011" name="PLoS Biol.">
        <title>Gene gain and loss during evolution of obligate parasitism in the white rust pathogen of Arabidopsis thaliana.</title>
        <authorList>
            <person name="Kemen E."/>
            <person name="Gardiner A."/>
            <person name="Schultz-Larsen T."/>
            <person name="Kemen A.C."/>
            <person name="Balmuth A.L."/>
            <person name="Robert-Seilaniantz A."/>
            <person name="Bailey K."/>
            <person name="Holub E."/>
            <person name="Studholme D.J."/>
            <person name="Maclean D."/>
            <person name="Jones J.D."/>
        </authorList>
    </citation>
    <scope>NUCLEOTIDE SEQUENCE</scope>
</reference>
<feature type="region of interest" description="Disordered" evidence="5">
    <location>
        <begin position="138"/>
        <end position="161"/>
    </location>
</feature>
<dbReference type="PROSITE" id="PS50053">
    <property type="entry name" value="UBIQUITIN_2"/>
    <property type="match status" value="1"/>
</dbReference>
<keyword evidence="3 6" id="KW-1133">Transmembrane helix</keyword>
<proteinExistence type="predicted"/>
<organism evidence="8">
    <name type="scientific">Albugo laibachii Nc14</name>
    <dbReference type="NCBI Taxonomy" id="890382"/>
    <lineage>
        <taxon>Eukaryota</taxon>
        <taxon>Sar</taxon>
        <taxon>Stramenopiles</taxon>
        <taxon>Oomycota</taxon>
        <taxon>Peronosporomycetes</taxon>
        <taxon>Albuginales</taxon>
        <taxon>Albuginaceae</taxon>
        <taxon>Albugo</taxon>
    </lineage>
</organism>
<dbReference type="Gene3D" id="3.10.20.90">
    <property type="entry name" value="Phosphatidylinositol 3-kinase Catalytic Subunit, Chain A, domain 1"/>
    <property type="match status" value="1"/>
</dbReference>
<keyword evidence="4 6" id="KW-0472">Membrane</keyword>
<feature type="domain" description="Ubiquitin-like" evidence="7">
    <location>
        <begin position="15"/>
        <end position="86"/>
    </location>
</feature>
<evidence type="ECO:0000256" key="6">
    <source>
        <dbReference type="SAM" id="Phobius"/>
    </source>
</evidence>
<evidence type="ECO:0000256" key="5">
    <source>
        <dbReference type="SAM" id="MobiDB-lite"/>
    </source>
</evidence>
<dbReference type="GO" id="GO:0030968">
    <property type="term" value="P:endoplasmic reticulum unfolded protein response"/>
    <property type="evidence" value="ECO:0007669"/>
    <property type="project" value="TreeGrafter"/>
</dbReference>
<protein>
    <submittedName>
        <fullName evidence="8">Uncharacterized protein AlNc14C76G5116</fullName>
    </submittedName>
</protein>
<name>F0WER6_9STRA</name>
<feature type="region of interest" description="Disordered" evidence="5">
    <location>
        <begin position="342"/>
        <end position="361"/>
    </location>
</feature>
<dbReference type="InterPro" id="IPR039751">
    <property type="entry name" value="HERPUD1/2"/>
</dbReference>
<feature type="compositionally biased region" description="Polar residues" evidence="5">
    <location>
        <begin position="144"/>
        <end position="159"/>
    </location>
</feature>
<dbReference type="EMBL" id="FR824121">
    <property type="protein sequence ID" value="CCA19698.1"/>
    <property type="molecule type" value="Genomic_DNA"/>
</dbReference>
<dbReference type="GO" id="GO:0016020">
    <property type="term" value="C:membrane"/>
    <property type="evidence" value="ECO:0007669"/>
    <property type="project" value="UniProtKB-SubCell"/>
</dbReference>
<feature type="transmembrane region" description="Helical" evidence="6">
    <location>
        <begin position="309"/>
        <end position="328"/>
    </location>
</feature>
<dbReference type="InterPro" id="IPR029071">
    <property type="entry name" value="Ubiquitin-like_domsf"/>
</dbReference>
<dbReference type="Pfam" id="PF00240">
    <property type="entry name" value="ubiquitin"/>
    <property type="match status" value="1"/>
</dbReference>
<sequence length="422" mass="46648">MASPISSSPDTCTKVNVLVKNVYAPSQSHTFEVTLKLSILKLKYEIQAAFPSKPAVEDQKLIFGGKICSNDTLLETILKQLNFGEGANESTEQGEEPVVVFHLMCPNDLKASEAARSSAADEEAKIESKMDVAQVNQPGAPVSEANSSAQNVATDNAASPNPLDLSRLQAQFFQRAMLVQQQSMLLMQIQYLEQMVAYYQAFPATANGFGAENVPTVSRTAATTYSSQRTQTAAQIPRPPPGVVPPQFQHVFGHRNQFPYANPIQAQRNEPTFFRELTREVYGSLDLRLALKMGFMIFIIGQDTPYERVLILGLCAFALYLHITGILTKSYRVYQRHFSPRHSDHAANTNGTEPAVAPASNEPNRNVFTALHSYVRISQHRGFFTDVWSFLLGFVCSVVPAWNLNPNEAPEVVRPRAAPIPM</sequence>
<dbReference type="SUPFAM" id="SSF54236">
    <property type="entry name" value="Ubiquitin-like"/>
    <property type="match status" value="1"/>
</dbReference>
<gene>
    <name evidence="8" type="primary">AlNc14C76G5116</name>
    <name evidence="8" type="ORF">ALNC14_058410</name>
</gene>
<dbReference type="PANTHER" id="PTHR12943:SF27">
    <property type="entry name" value="HOMOCYSTEINE-INDUCED ENDOPLASMIC RETICULUM PROTEIN, ISOFORM A"/>
    <property type="match status" value="1"/>
</dbReference>
<comment type="subcellular location">
    <subcellularLocation>
        <location evidence="1">Membrane</location>
    </subcellularLocation>
</comment>
<evidence type="ECO:0000256" key="3">
    <source>
        <dbReference type="ARBA" id="ARBA00022989"/>
    </source>
</evidence>
<keyword evidence="2 6" id="KW-0812">Transmembrane</keyword>
<evidence type="ECO:0000256" key="4">
    <source>
        <dbReference type="ARBA" id="ARBA00023136"/>
    </source>
</evidence>
<evidence type="ECO:0000313" key="8">
    <source>
        <dbReference type="EMBL" id="CCA19698.1"/>
    </source>
</evidence>
<dbReference type="InterPro" id="IPR000626">
    <property type="entry name" value="Ubiquitin-like_dom"/>
</dbReference>
<evidence type="ECO:0000259" key="7">
    <source>
        <dbReference type="PROSITE" id="PS50053"/>
    </source>
</evidence>
<dbReference type="CDD" id="cd01790">
    <property type="entry name" value="Ubl_HERP"/>
    <property type="match status" value="1"/>
</dbReference>
<evidence type="ECO:0000256" key="2">
    <source>
        <dbReference type="ARBA" id="ARBA00022692"/>
    </source>
</evidence>